<name>A0A7Z8KPM6_9EURY</name>
<gene>
    <name evidence="11" type="ORF">FKV42_04630</name>
</gene>
<evidence type="ECO:0000256" key="3">
    <source>
        <dbReference type="ARBA" id="ARBA00022448"/>
    </source>
</evidence>
<keyword evidence="5" id="KW-0547">Nucleotide-binding</keyword>
<evidence type="ECO:0000259" key="10">
    <source>
        <dbReference type="PROSITE" id="PS50893"/>
    </source>
</evidence>
<dbReference type="InterPro" id="IPR027417">
    <property type="entry name" value="P-loop_NTPase"/>
</dbReference>
<evidence type="ECO:0000256" key="7">
    <source>
        <dbReference type="ARBA" id="ARBA00022967"/>
    </source>
</evidence>
<comment type="function">
    <text evidence="9">Probably part of an ABC transporter complex. Responsible for energy coupling to the transport system.</text>
</comment>
<dbReference type="Gene3D" id="3.40.50.300">
    <property type="entry name" value="P-loop containing nucleotide triphosphate hydrolases"/>
    <property type="match status" value="1"/>
</dbReference>
<keyword evidence="8" id="KW-0472">Membrane</keyword>
<keyword evidence="7" id="KW-1278">Translocase</keyword>
<dbReference type="InterPro" id="IPR003593">
    <property type="entry name" value="AAA+_ATPase"/>
</dbReference>
<dbReference type="GO" id="GO:0042626">
    <property type="term" value="F:ATPase-coupled transmembrane transporter activity"/>
    <property type="evidence" value="ECO:0007669"/>
    <property type="project" value="TreeGrafter"/>
</dbReference>
<dbReference type="EMBL" id="VIAQ01000011">
    <property type="protein sequence ID" value="TQD26745.1"/>
    <property type="molecule type" value="Genomic_DNA"/>
</dbReference>
<evidence type="ECO:0000256" key="4">
    <source>
        <dbReference type="ARBA" id="ARBA00022475"/>
    </source>
</evidence>
<sequence length="277" mass="30469">MSIEVKDLSFFYNKGTSLEKKALDKVSFSIVKGEFVLITGEVGSGKSTLIRHLNGLLKPHSGSVKVSGINSTNRELRSKIGLLMQYPQRQLFGKTVFEDVAFGPSNFGLKDDELKERVNESLLLAGLCRDIADISPFSLSGGQMRLVALAGVLSMRPEYLILDEPTSGLDPENKASLFSTLKKLQTTGISVIIVSHQIDDFLPFANKVLFLKNGCVDFIGSPEEYLQSVSSPIPELTSLMKELQNCGFEVASDIYSVEDAFNEITRVLGSKEVYKDE</sequence>
<dbReference type="GO" id="GO:0005524">
    <property type="term" value="F:ATP binding"/>
    <property type="evidence" value="ECO:0007669"/>
    <property type="project" value="UniProtKB-KW"/>
</dbReference>
<feature type="domain" description="ABC transporter" evidence="10">
    <location>
        <begin position="3"/>
        <end position="238"/>
    </location>
</feature>
<organism evidence="11 12">
    <name type="scientific">Methanolobus vulcani</name>
    <dbReference type="NCBI Taxonomy" id="38026"/>
    <lineage>
        <taxon>Archaea</taxon>
        <taxon>Methanobacteriati</taxon>
        <taxon>Methanobacteriota</taxon>
        <taxon>Stenosarchaea group</taxon>
        <taxon>Methanomicrobia</taxon>
        <taxon>Methanosarcinales</taxon>
        <taxon>Methanosarcinaceae</taxon>
        <taxon>Methanolobus</taxon>
    </lineage>
</organism>
<evidence type="ECO:0000313" key="12">
    <source>
        <dbReference type="Proteomes" id="UP000319335"/>
    </source>
</evidence>
<reference evidence="11 12" key="1">
    <citation type="submission" date="2019-06" db="EMBL/GenBank/DDBJ databases">
        <title>Draft genome sequence of Methanolobus vulcani B1d.</title>
        <authorList>
            <person name="Creighbaum A.J."/>
            <person name="Ticak T."/>
            <person name="Hariraju D."/>
            <person name="Arivett B.A."/>
            <person name="Ferguson D.J.Jr."/>
        </authorList>
    </citation>
    <scope>NUCLEOTIDE SEQUENCE [LARGE SCALE GENOMIC DNA]</scope>
    <source>
        <strain evidence="11 12">B1d</strain>
    </source>
</reference>
<evidence type="ECO:0000256" key="6">
    <source>
        <dbReference type="ARBA" id="ARBA00022840"/>
    </source>
</evidence>
<dbReference type="PROSITE" id="PS50893">
    <property type="entry name" value="ABC_TRANSPORTER_2"/>
    <property type="match status" value="1"/>
</dbReference>
<evidence type="ECO:0000256" key="9">
    <source>
        <dbReference type="ARBA" id="ARBA00025157"/>
    </source>
</evidence>
<dbReference type="SMART" id="SM00382">
    <property type="entry name" value="AAA"/>
    <property type="match status" value="1"/>
</dbReference>
<evidence type="ECO:0000256" key="2">
    <source>
        <dbReference type="ARBA" id="ARBA00005417"/>
    </source>
</evidence>
<proteinExistence type="inferred from homology"/>
<keyword evidence="6" id="KW-0067">ATP-binding</keyword>
<dbReference type="SUPFAM" id="SSF52540">
    <property type="entry name" value="P-loop containing nucleoside triphosphate hydrolases"/>
    <property type="match status" value="1"/>
</dbReference>
<keyword evidence="4" id="KW-1003">Cell membrane</keyword>
<protein>
    <submittedName>
        <fullName evidence="11">Energy-coupling factor transporter ATPase</fullName>
    </submittedName>
</protein>
<keyword evidence="12" id="KW-1185">Reference proteome</keyword>
<dbReference type="InterPro" id="IPR017871">
    <property type="entry name" value="ABC_transporter-like_CS"/>
</dbReference>
<accession>A0A7Z8KPM6</accession>
<dbReference type="PANTHER" id="PTHR43553">
    <property type="entry name" value="HEAVY METAL TRANSPORTER"/>
    <property type="match status" value="1"/>
</dbReference>
<evidence type="ECO:0000313" key="11">
    <source>
        <dbReference type="EMBL" id="TQD26745.1"/>
    </source>
</evidence>
<dbReference type="CDD" id="cd03225">
    <property type="entry name" value="ABC_cobalt_CbiO_domain1"/>
    <property type="match status" value="1"/>
</dbReference>
<dbReference type="Proteomes" id="UP000319335">
    <property type="component" value="Unassembled WGS sequence"/>
</dbReference>
<evidence type="ECO:0000256" key="8">
    <source>
        <dbReference type="ARBA" id="ARBA00023136"/>
    </source>
</evidence>
<dbReference type="GO" id="GO:0016887">
    <property type="term" value="F:ATP hydrolysis activity"/>
    <property type="evidence" value="ECO:0007669"/>
    <property type="project" value="InterPro"/>
</dbReference>
<comment type="similarity">
    <text evidence="2">Belongs to the ABC transporter superfamily.</text>
</comment>
<dbReference type="FunFam" id="3.40.50.300:FF:000224">
    <property type="entry name" value="Energy-coupling factor transporter ATP-binding protein EcfA"/>
    <property type="match status" value="1"/>
</dbReference>
<dbReference type="Pfam" id="PF00005">
    <property type="entry name" value="ABC_tran"/>
    <property type="match status" value="1"/>
</dbReference>
<keyword evidence="3" id="KW-0813">Transport</keyword>
<evidence type="ECO:0000256" key="5">
    <source>
        <dbReference type="ARBA" id="ARBA00022741"/>
    </source>
</evidence>
<dbReference type="PROSITE" id="PS00211">
    <property type="entry name" value="ABC_TRANSPORTER_1"/>
    <property type="match status" value="1"/>
</dbReference>
<dbReference type="RefSeq" id="WP_154809084.1">
    <property type="nucleotide sequence ID" value="NZ_VIAQ01000011.1"/>
</dbReference>
<evidence type="ECO:0000256" key="1">
    <source>
        <dbReference type="ARBA" id="ARBA00004202"/>
    </source>
</evidence>
<dbReference type="PANTHER" id="PTHR43553:SF27">
    <property type="entry name" value="ENERGY-COUPLING FACTOR TRANSPORTER ATP-BINDING PROTEIN ECFA2"/>
    <property type="match status" value="1"/>
</dbReference>
<comment type="subcellular location">
    <subcellularLocation>
        <location evidence="1">Cell membrane</location>
        <topology evidence="1">Peripheral membrane protein</topology>
    </subcellularLocation>
</comment>
<dbReference type="OrthoDB" id="35850at2157"/>
<dbReference type="InterPro" id="IPR050095">
    <property type="entry name" value="ECF_ABC_transporter_ATP-bd"/>
</dbReference>
<dbReference type="GO" id="GO:0043190">
    <property type="term" value="C:ATP-binding cassette (ABC) transporter complex"/>
    <property type="evidence" value="ECO:0007669"/>
    <property type="project" value="TreeGrafter"/>
</dbReference>
<dbReference type="InterPro" id="IPR015856">
    <property type="entry name" value="ABC_transpr_CbiO/EcfA_su"/>
</dbReference>
<dbReference type="InterPro" id="IPR003439">
    <property type="entry name" value="ABC_transporter-like_ATP-bd"/>
</dbReference>
<comment type="caution">
    <text evidence="11">The sequence shown here is derived from an EMBL/GenBank/DDBJ whole genome shotgun (WGS) entry which is preliminary data.</text>
</comment>
<dbReference type="AlphaFoldDB" id="A0A7Z8KPM6"/>